<dbReference type="Proteomes" id="UP001056012">
    <property type="component" value="Chromosome 4"/>
</dbReference>
<evidence type="ECO:0000256" key="1">
    <source>
        <dbReference type="SAM" id="MobiDB-lite"/>
    </source>
</evidence>
<sequence>MDGVERGMCEEDEVACQRCGWESSDEEEEGEEGEKREDEDGDEEEREEMGLRLAFEQQRRQRQWVGMVEAERQCRDAMEVEELVGVIEKWREGCQWCVASGRDGRGHVWEECEDEGGQEGLKGLKMLQDNWQIVPYSCCYGCWLPQAVCESFGFDMQKGGYRKQREVGC</sequence>
<dbReference type="EMBL" id="CP089277">
    <property type="protein sequence ID" value="USP79368.1"/>
    <property type="molecule type" value="Genomic_DNA"/>
</dbReference>
<name>A0A9Q8ZFQ9_CURCL</name>
<proteinExistence type="predicted"/>
<feature type="compositionally biased region" description="Acidic residues" evidence="1">
    <location>
        <begin position="23"/>
        <end position="32"/>
    </location>
</feature>
<protein>
    <submittedName>
        <fullName evidence="2">Uncharacterized protein</fullName>
    </submittedName>
</protein>
<accession>A0A9Q8ZFQ9</accession>
<evidence type="ECO:0000313" key="3">
    <source>
        <dbReference type="Proteomes" id="UP001056012"/>
    </source>
</evidence>
<feature type="region of interest" description="Disordered" evidence="1">
    <location>
        <begin position="18"/>
        <end position="48"/>
    </location>
</feature>
<evidence type="ECO:0000313" key="2">
    <source>
        <dbReference type="EMBL" id="USP79368.1"/>
    </source>
</evidence>
<dbReference type="AlphaFoldDB" id="A0A9Q8ZFQ9"/>
<reference evidence="2" key="1">
    <citation type="submission" date="2021-12" db="EMBL/GenBank/DDBJ databases">
        <title>Curvularia clavata genome.</title>
        <authorList>
            <person name="Cao Y."/>
        </authorList>
    </citation>
    <scope>NUCLEOTIDE SEQUENCE</scope>
    <source>
        <strain evidence="2">Yc1106</strain>
    </source>
</reference>
<keyword evidence="3" id="KW-1185">Reference proteome</keyword>
<dbReference type="VEuPathDB" id="FungiDB:yc1106_06642"/>
<organism evidence="2 3">
    <name type="scientific">Curvularia clavata</name>
    <dbReference type="NCBI Taxonomy" id="95742"/>
    <lineage>
        <taxon>Eukaryota</taxon>
        <taxon>Fungi</taxon>
        <taxon>Dikarya</taxon>
        <taxon>Ascomycota</taxon>
        <taxon>Pezizomycotina</taxon>
        <taxon>Dothideomycetes</taxon>
        <taxon>Pleosporomycetidae</taxon>
        <taxon>Pleosporales</taxon>
        <taxon>Pleosporineae</taxon>
        <taxon>Pleosporaceae</taxon>
        <taxon>Curvularia</taxon>
    </lineage>
</organism>
<gene>
    <name evidence="2" type="ORF">yc1106_06642</name>
</gene>